<dbReference type="Pfam" id="PF14301">
    <property type="entry name" value="DUF4376"/>
    <property type="match status" value="1"/>
</dbReference>
<proteinExistence type="predicted"/>
<reference evidence="2 3" key="1">
    <citation type="submission" date="2014-02" db="EMBL/GenBank/DDBJ databases">
        <authorList>
            <person name="Sears C."/>
            <person name="Carroll K."/>
            <person name="Sack B.R."/>
            <person name="Qadri F."/>
            <person name="Myers L.L."/>
            <person name="Chung G.-T."/>
            <person name="Escheverria P."/>
            <person name="Fraser C.M."/>
            <person name="Sadzewicz L."/>
            <person name="Shefchek K.A."/>
            <person name="Tallon L."/>
            <person name="Das S.P."/>
            <person name="Daugherty S."/>
            <person name="Mongodin E.F."/>
        </authorList>
    </citation>
    <scope>NUCLEOTIDE SEQUENCE [LARGE SCALE GENOMIC DNA]</scope>
    <source>
        <strain evidence="3">3998T(B)3</strain>
    </source>
</reference>
<dbReference type="AlphaFoldDB" id="A0A015V4N0"/>
<dbReference type="RefSeq" id="WP_032596995.1">
    <property type="nucleotide sequence ID" value="NZ_JGDB01000184.1"/>
</dbReference>
<accession>A0A015V4N0</accession>
<name>A0A015V4N0_BACFG</name>
<comment type="caution">
    <text evidence="2">The sequence shown here is derived from an EMBL/GenBank/DDBJ whole genome shotgun (WGS) entry which is preliminary data.</text>
</comment>
<feature type="domain" description="DUF4376" evidence="1">
    <location>
        <begin position="54"/>
        <end position="157"/>
    </location>
</feature>
<sequence length="159" mass="18766">MRRVEGNSGVQLLECTNPVKNKWRVRWDVVPSEGDVVTYMEEEFVCKPNRAEIRALITDWYNRQTEERILSGFNYEEVPVWLSQENQFNYKAAYDLAVQTDGDTLPVVFKFGTDTEPVYKTFTTIEELTKFYTCAMKYIQDTLRQGWKKKDALDMTLYE</sequence>
<evidence type="ECO:0000313" key="2">
    <source>
        <dbReference type="EMBL" id="EXY90346.1"/>
    </source>
</evidence>
<dbReference type="PATRIC" id="fig|1339316.3.peg.2825"/>
<evidence type="ECO:0000259" key="1">
    <source>
        <dbReference type="Pfam" id="PF14301"/>
    </source>
</evidence>
<dbReference type="Proteomes" id="UP000020773">
    <property type="component" value="Unassembled WGS sequence"/>
</dbReference>
<organism evidence="2 3">
    <name type="scientific">Bacteroides fragilis str. 3998T(B)3</name>
    <dbReference type="NCBI Taxonomy" id="1339316"/>
    <lineage>
        <taxon>Bacteria</taxon>
        <taxon>Pseudomonadati</taxon>
        <taxon>Bacteroidota</taxon>
        <taxon>Bacteroidia</taxon>
        <taxon>Bacteroidales</taxon>
        <taxon>Bacteroidaceae</taxon>
        <taxon>Bacteroides</taxon>
    </lineage>
</organism>
<protein>
    <recommendedName>
        <fullName evidence="1">DUF4376 domain-containing protein</fullName>
    </recommendedName>
</protein>
<dbReference type="EMBL" id="JGDB01000184">
    <property type="protein sequence ID" value="EXY90346.1"/>
    <property type="molecule type" value="Genomic_DNA"/>
</dbReference>
<evidence type="ECO:0000313" key="3">
    <source>
        <dbReference type="Proteomes" id="UP000020773"/>
    </source>
</evidence>
<dbReference type="InterPro" id="IPR025484">
    <property type="entry name" value="DUF4376"/>
</dbReference>
<gene>
    <name evidence="2" type="ORF">M125_2964</name>
</gene>